<proteinExistence type="predicted"/>
<evidence type="ECO:0000313" key="3">
    <source>
        <dbReference type="Proteomes" id="UP000321331"/>
    </source>
</evidence>
<dbReference type="Proteomes" id="UP000321331">
    <property type="component" value="Unassembled WGS sequence"/>
</dbReference>
<dbReference type="EMBL" id="VMNF01000009">
    <property type="protein sequence ID" value="TXC01524.1"/>
    <property type="molecule type" value="Genomic_DNA"/>
</dbReference>
<accession>A0A5C6ST31</accession>
<evidence type="ECO:0000256" key="1">
    <source>
        <dbReference type="SAM" id="MobiDB-lite"/>
    </source>
</evidence>
<name>A0A5C6ST31_FUSOC</name>
<dbReference type="AlphaFoldDB" id="A0A5C6ST31"/>
<evidence type="ECO:0000313" key="2">
    <source>
        <dbReference type="EMBL" id="TXC01524.1"/>
    </source>
</evidence>
<feature type="region of interest" description="Disordered" evidence="1">
    <location>
        <begin position="91"/>
        <end position="111"/>
    </location>
</feature>
<sequence length="111" mass="12571">MSNPEMANADFANSARSTGQCMPCWLDMIINLSIFTSRRLRLKDARKPGYSITTLSSLIPQQIWSRSHPPEDTLHRDIGSYKEKLWFRGLTPTSPSIRPSTPPRLQGSRTP</sequence>
<reference evidence="2 3" key="1">
    <citation type="submission" date="2019-07" db="EMBL/GenBank/DDBJ databases">
        <title>The First High-Quality Draft Genome Sequence of the Causal Agent of the Current Panama Disease Epidemic.</title>
        <authorList>
            <person name="Warmington R.J."/>
            <person name="Kay W."/>
            <person name="Jeffries A."/>
            <person name="Bebber D."/>
            <person name="Moore K."/>
            <person name="Studholme D.J."/>
        </authorList>
    </citation>
    <scope>NUCLEOTIDE SEQUENCE [LARGE SCALE GENOMIC DNA]</scope>
    <source>
        <strain evidence="2 3">TR4</strain>
    </source>
</reference>
<gene>
    <name evidence="2" type="ORF">FocTR4_00008862</name>
</gene>
<organism evidence="2 3">
    <name type="scientific">Fusarium oxysporum f. sp. cubense</name>
    <dbReference type="NCBI Taxonomy" id="61366"/>
    <lineage>
        <taxon>Eukaryota</taxon>
        <taxon>Fungi</taxon>
        <taxon>Dikarya</taxon>
        <taxon>Ascomycota</taxon>
        <taxon>Pezizomycotina</taxon>
        <taxon>Sordariomycetes</taxon>
        <taxon>Hypocreomycetidae</taxon>
        <taxon>Hypocreales</taxon>
        <taxon>Nectriaceae</taxon>
        <taxon>Fusarium</taxon>
        <taxon>Fusarium oxysporum species complex</taxon>
    </lineage>
</organism>
<comment type="caution">
    <text evidence="2">The sequence shown here is derived from an EMBL/GenBank/DDBJ whole genome shotgun (WGS) entry which is preliminary data.</text>
</comment>
<protein>
    <submittedName>
        <fullName evidence="2">Uncharacterized protein</fullName>
    </submittedName>
</protein>